<evidence type="ECO:0000256" key="2">
    <source>
        <dbReference type="ARBA" id="ARBA00022692"/>
    </source>
</evidence>
<dbReference type="InterPro" id="IPR006260">
    <property type="entry name" value="TonB/TolA_C"/>
</dbReference>
<feature type="compositionally biased region" description="Basic and acidic residues" evidence="5">
    <location>
        <begin position="127"/>
        <end position="145"/>
    </location>
</feature>
<feature type="region of interest" description="Disordered" evidence="5">
    <location>
        <begin position="120"/>
        <end position="145"/>
    </location>
</feature>
<dbReference type="NCBIfam" id="TIGR01352">
    <property type="entry name" value="tonB_Cterm"/>
    <property type="match status" value="1"/>
</dbReference>
<evidence type="ECO:0000256" key="1">
    <source>
        <dbReference type="ARBA" id="ARBA00004167"/>
    </source>
</evidence>
<dbReference type="EMBL" id="JAUYVH010000008">
    <property type="protein sequence ID" value="MDQ9171270.1"/>
    <property type="molecule type" value="Genomic_DNA"/>
</dbReference>
<feature type="compositionally biased region" description="Basic and acidic residues" evidence="5">
    <location>
        <begin position="75"/>
        <end position="88"/>
    </location>
</feature>
<dbReference type="Gene3D" id="3.30.1150.10">
    <property type="match status" value="1"/>
</dbReference>
<keyword evidence="4" id="KW-0472">Membrane</keyword>
<sequence length="297" mass="32831">MKFISQNPTLSIAIGVSLAVHGALLAVRFVAPEAFRFQPTDPGLEVILVNAKHDKKPLKAQALAQANLDGGGNAEEGRAKSPLPDLRRVQDGDSIATTNRRIAELEELQRAMLATAQKTALHAPQVTEKENAKTERVREAMDKTESSQAFARSIAEISKNIEQYNKRPKKTQITPSTKEVGYALYYNTLQRKVENLGTLNFPEQNGKKLYGELVVYIPIFHDGAIYEKDGGPRVERSSGNKALDQAALRIVRRAAPFGKFPANMRSSGKDDVWEVITRFKFTREGGLEAELRGSENS</sequence>
<comment type="caution">
    <text evidence="6">The sequence shown here is derived from an EMBL/GenBank/DDBJ whole genome shotgun (WGS) entry which is preliminary data.</text>
</comment>
<comment type="subcellular location">
    <subcellularLocation>
        <location evidence="1">Membrane</location>
        <topology evidence="1">Single-pass membrane protein</topology>
    </subcellularLocation>
</comment>
<dbReference type="SUPFAM" id="SSF74653">
    <property type="entry name" value="TolA/TonB C-terminal domain"/>
    <property type="match status" value="1"/>
</dbReference>
<dbReference type="Pfam" id="PF13103">
    <property type="entry name" value="TonB_2"/>
    <property type="match status" value="1"/>
</dbReference>
<proteinExistence type="predicted"/>
<keyword evidence="3" id="KW-1133">Transmembrane helix</keyword>
<organism evidence="6 7">
    <name type="scientific">Keguizhuia sedimenti</name>
    <dbReference type="NCBI Taxonomy" id="3064264"/>
    <lineage>
        <taxon>Bacteria</taxon>
        <taxon>Pseudomonadati</taxon>
        <taxon>Pseudomonadota</taxon>
        <taxon>Betaproteobacteria</taxon>
        <taxon>Burkholderiales</taxon>
        <taxon>Oxalobacteraceae</taxon>
        <taxon>Keguizhuia</taxon>
    </lineage>
</organism>
<reference evidence="6 7" key="1">
    <citation type="submission" date="2023-08" db="EMBL/GenBank/DDBJ databases">
        <title>Oxalobacteraceae gen .nov., isolated from river sludge outside the plant.</title>
        <authorList>
            <person name="Zhao S.Y."/>
        </authorList>
    </citation>
    <scope>NUCLEOTIDE SEQUENCE [LARGE SCALE GENOMIC DNA]</scope>
    <source>
        <strain evidence="6 7">R-40</strain>
    </source>
</reference>
<keyword evidence="7" id="KW-1185">Reference proteome</keyword>
<evidence type="ECO:0000256" key="3">
    <source>
        <dbReference type="ARBA" id="ARBA00022989"/>
    </source>
</evidence>
<dbReference type="Proteomes" id="UP001225596">
    <property type="component" value="Unassembled WGS sequence"/>
</dbReference>
<gene>
    <name evidence="6" type="ORF">Q8A64_12720</name>
</gene>
<name>A0ABU1BQH6_9BURK</name>
<evidence type="ECO:0000256" key="4">
    <source>
        <dbReference type="ARBA" id="ARBA00023136"/>
    </source>
</evidence>
<evidence type="ECO:0000313" key="7">
    <source>
        <dbReference type="Proteomes" id="UP001225596"/>
    </source>
</evidence>
<accession>A0ABU1BQH6</accession>
<dbReference type="RefSeq" id="WP_338437209.1">
    <property type="nucleotide sequence ID" value="NZ_JAUYVH010000008.1"/>
</dbReference>
<evidence type="ECO:0000256" key="5">
    <source>
        <dbReference type="SAM" id="MobiDB-lite"/>
    </source>
</evidence>
<feature type="region of interest" description="Disordered" evidence="5">
    <location>
        <begin position="68"/>
        <end position="88"/>
    </location>
</feature>
<keyword evidence="2" id="KW-0812">Transmembrane</keyword>
<evidence type="ECO:0000313" key="6">
    <source>
        <dbReference type="EMBL" id="MDQ9171270.1"/>
    </source>
</evidence>
<protein>
    <submittedName>
        <fullName evidence="6">TonB family protein</fullName>
    </submittedName>
</protein>